<evidence type="ECO:0000256" key="5">
    <source>
        <dbReference type="PROSITE-ProRule" id="PRU00309"/>
    </source>
</evidence>
<sequence length="892" mass="100611">MNCPQVQLLSFYSFPGCFMAPRCCAPLCSNSHKSGHSLITFPKDLTRRQLWIKAIGRENWTPKSHERICEIHFKPTDWIDRTSSHKLLKSSAVPSLLCRNETCLSQSEVVFPSPGIILITPSNHAHHHSSSCAVAISESLKEAHDEVPPPSTTVSSRCLKLMQANANLQSKVSVLSREVKEKGREIMKCDKKILGLSQAANRREEWLESKFGKDQLQVAASGNSRGVQWSIGSVDKALGVRLSGGSGCVKTVSDTVCPLPSVRTIQRRTQSIKFQPGLLHEFLEPFKEKVLPTFTPEDKDCTLHFDEMSIKSQRNFDPGTGHYFGGVTLEGIEGLASKLEVFTFAGLQRKWKLNSAYHCTPAEGCTAPRAKVVLDLLQYGEESGLNCVALVCDMGNRGLLAELGFNTTRDKRKFSITHPFNSEKILCVVPDVVHVFKSIKEMLVNNKEICISSDIASRFELPTTQVELSFVELLVDFQEDNMDCRFAPRLTRKDLSKSHFNKMNTASACHIFGDKTAAALDFLADEKVFDSECKTTAWFIKLINKWFSILSSRSIVKALSLKNREAYDEAICVLQLVIEVFSTLSVGNNWKPVQTHVIMATAALIQISSHLLFVRKYDFVFMGRFTNDISENIFSDIRRSRPTPTALEAKYALKMQTLSQCTRRVMKSQYAHDDRKNLMSLQDILEYSESKKFKPAPSSEPLPWTEPLSFETSTFKDVVLYRMCGYLLHSMRKSGQLSCDSCFENLQHQGDTPLSLAKWTVMTDFKENAQIQVSAAVYRLLQAIEFNINIWTKDILKLEANATTLVYRSVVPALSAYDIPSCLSCLTIKEKIVKRFIVMRLKQIEKTPLEERPAHDSSFASKSMAYRVLATNYRGKRRTEGSKFNTPQKRLR</sequence>
<reference evidence="8" key="2">
    <citation type="journal article" date="2023" name="BMC Genomics">
        <title>Pest status, molecular evolution, and epigenetic factors derived from the genome assembly of Frankliniella fusca, a thysanopteran phytovirus vector.</title>
        <authorList>
            <person name="Catto M.A."/>
            <person name="Labadie P.E."/>
            <person name="Jacobson A.L."/>
            <person name="Kennedy G.G."/>
            <person name="Srinivasan R."/>
            <person name="Hunt B.G."/>
        </authorList>
    </citation>
    <scope>NUCLEOTIDE SEQUENCE</scope>
    <source>
        <strain evidence="8">PL_HMW_Pooled</strain>
    </source>
</reference>
<dbReference type="GO" id="GO:0043565">
    <property type="term" value="F:sequence-specific DNA binding"/>
    <property type="evidence" value="ECO:0007669"/>
    <property type="project" value="InterPro"/>
</dbReference>
<dbReference type="PROSITE" id="PS50950">
    <property type="entry name" value="ZF_THAP"/>
    <property type="match status" value="1"/>
</dbReference>
<dbReference type="PANTHER" id="PTHR46600">
    <property type="entry name" value="THAP DOMAIN-CONTAINING"/>
    <property type="match status" value="1"/>
</dbReference>
<evidence type="ECO:0000256" key="3">
    <source>
        <dbReference type="ARBA" id="ARBA00022833"/>
    </source>
</evidence>
<dbReference type="AlphaFoldDB" id="A0AAE1HDP9"/>
<dbReference type="InterPro" id="IPR006612">
    <property type="entry name" value="THAP_Znf"/>
</dbReference>
<keyword evidence="3" id="KW-0862">Zinc</keyword>
<dbReference type="EMBL" id="JAHWGI010000960">
    <property type="protein sequence ID" value="KAK3918660.1"/>
    <property type="molecule type" value="Genomic_DNA"/>
</dbReference>
<feature type="domain" description="THAP-type" evidence="7">
    <location>
        <begin position="19"/>
        <end position="97"/>
    </location>
</feature>
<dbReference type="Pfam" id="PF05485">
    <property type="entry name" value="THAP"/>
    <property type="match status" value="1"/>
</dbReference>
<evidence type="ECO:0000256" key="2">
    <source>
        <dbReference type="ARBA" id="ARBA00022771"/>
    </source>
</evidence>
<protein>
    <submittedName>
        <fullName evidence="8">Transposable element P transposase</fullName>
    </submittedName>
</protein>
<dbReference type="Pfam" id="PF21788">
    <property type="entry name" value="TNP-like_GBD"/>
    <property type="match status" value="1"/>
</dbReference>
<comment type="caution">
    <text evidence="8">The sequence shown here is derived from an EMBL/GenBank/DDBJ whole genome shotgun (WGS) entry which is preliminary data.</text>
</comment>
<dbReference type="PANTHER" id="PTHR46600:SF11">
    <property type="entry name" value="THAP DOMAIN-CONTAINING PROTEIN 10"/>
    <property type="match status" value="1"/>
</dbReference>
<dbReference type="Pfam" id="PF21787">
    <property type="entry name" value="TNP-like_RNaseH_N"/>
    <property type="match status" value="1"/>
</dbReference>
<organism evidence="8 9">
    <name type="scientific">Frankliniella fusca</name>
    <dbReference type="NCBI Taxonomy" id="407009"/>
    <lineage>
        <taxon>Eukaryota</taxon>
        <taxon>Metazoa</taxon>
        <taxon>Ecdysozoa</taxon>
        <taxon>Arthropoda</taxon>
        <taxon>Hexapoda</taxon>
        <taxon>Insecta</taxon>
        <taxon>Pterygota</taxon>
        <taxon>Neoptera</taxon>
        <taxon>Paraneoptera</taxon>
        <taxon>Thysanoptera</taxon>
        <taxon>Terebrantia</taxon>
        <taxon>Thripoidea</taxon>
        <taxon>Thripidae</taxon>
        <taxon>Frankliniella</taxon>
    </lineage>
</organism>
<feature type="region of interest" description="Disordered" evidence="6">
    <location>
        <begin position="872"/>
        <end position="892"/>
    </location>
</feature>
<keyword evidence="9" id="KW-1185">Reference proteome</keyword>
<evidence type="ECO:0000313" key="8">
    <source>
        <dbReference type="EMBL" id="KAK3918660.1"/>
    </source>
</evidence>
<keyword evidence="1" id="KW-0479">Metal-binding</keyword>
<accession>A0AAE1HDP9</accession>
<evidence type="ECO:0000256" key="6">
    <source>
        <dbReference type="SAM" id="MobiDB-lite"/>
    </source>
</evidence>
<keyword evidence="4 5" id="KW-0238">DNA-binding</keyword>
<dbReference type="SUPFAM" id="SSF57716">
    <property type="entry name" value="Glucocorticoid receptor-like (DNA-binding domain)"/>
    <property type="match status" value="1"/>
</dbReference>
<name>A0AAE1HDP9_9NEOP</name>
<gene>
    <name evidence="8" type="ORF">KUF71_007907</name>
</gene>
<evidence type="ECO:0000313" key="9">
    <source>
        <dbReference type="Proteomes" id="UP001219518"/>
    </source>
</evidence>
<dbReference type="Proteomes" id="UP001219518">
    <property type="component" value="Unassembled WGS sequence"/>
</dbReference>
<dbReference type="InterPro" id="IPR048365">
    <property type="entry name" value="TNP-like_RNaseH_N"/>
</dbReference>
<dbReference type="SMART" id="SM00692">
    <property type="entry name" value="DM3"/>
    <property type="match status" value="1"/>
</dbReference>
<dbReference type="SMART" id="SM00980">
    <property type="entry name" value="THAP"/>
    <property type="match status" value="1"/>
</dbReference>
<dbReference type="InterPro" id="IPR026516">
    <property type="entry name" value="THAP1/10"/>
</dbReference>
<keyword evidence="2 5" id="KW-0863">Zinc-finger</keyword>
<dbReference type="InterPro" id="IPR048366">
    <property type="entry name" value="TNP-like_GBD"/>
</dbReference>
<evidence type="ECO:0000256" key="4">
    <source>
        <dbReference type="ARBA" id="ARBA00023125"/>
    </source>
</evidence>
<feature type="compositionally biased region" description="Polar residues" evidence="6">
    <location>
        <begin position="882"/>
        <end position="892"/>
    </location>
</feature>
<evidence type="ECO:0000259" key="7">
    <source>
        <dbReference type="PROSITE" id="PS50950"/>
    </source>
</evidence>
<dbReference type="InterPro" id="IPR038441">
    <property type="entry name" value="THAP_Znf_sf"/>
</dbReference>
<evidence type="ECO:0000256" key="1">
    <source>
        <dbReference type="ARBA" id="ARBA00022723"/>
    </source>
</evidence>
<dbReference type="Gene3D" id="6.20.210.20">
    <property type="entry name" value="THAP domain"/>
    <property type="match status" value="1"/>
</dbReference>
<reference evidence="8" key="1">
    <citation type="submission" date="2021-07" db="EMBL/GenBank/DDBJ databases">
        <authorList>
            <person name="Catto M.A."/>
            <person name="Jacobson A."/>
            <person name="Kennedy G."/>
            <person name="Labadie P."/>
            <person name="Hunt B.G."/>
            <person name="Srinivasan R."/>
        </authorList>
    </citation>
    <scope>NUCLEOTIDE SEQUENCE</scope>
    <source>
        <strain evidence="8">PL_HMW_Pooled</strain>
        <tissue evidence="8">Head</tissue>
    </source>
</reference>
<dbReference type="GO" id="GO:0008270">
    <property type="term" value="F:zinc ion binding"/>
    <property type="evidence" value="ECO:0007669"/>
    <property type="project" value="UniProtKB-KW"/>
</dbReference>
<proteinExistence type="predicted"/>